<comment type="caution">
    <text evidence="3">The sequence shown here is derived from an EMBL/GenBank/DDBJ whole genome shotgun (WGS) entry which is preliminary data.</text>
</comment>
<keyword evidence="1" id="KW-1133">Transmembrane helix</keyword>
<sequence>MVLSAFLLGLLGSFHCVGMCGPIAFMLPLDRKSKAKKLLQLSLYHLGRIFTYSFIGLLFGLLGKGIYLFGMQQKISIAMGVLMILIILIPQRQFNKFNFSKPIYKLIGKVKNALGKELKKKSPDTFFSIGFLNGFLPCGLLYMAIFGSLAFEGIGTSALYMVLFGLGTVPLMTAVVFAGNFFGPSFRKKIQKAIPVFVVLIGCLFILRGMGLGIPYVSPKEVPVQTANSNYNCDAP</sequence>
<feature type="transmembrane region" description="Helical" evidence="1">
    <location>
        <begin position="126"/>
        <end position="151"/>
    </location>
</feature>
<evidence type="ECO:0000313" key="3">
    <source>
        <dbReference type="EMBL" id="TQD38694.1"/>
    </source>
</evidence>
<feature type="domain" description="Urease accessory protein UreH-like transmembrane" evidence="2">
    <location>
        <begin position="5"/>
        <end position="203"/>
    </location>
</feature>
<dbReference type="InterPro" id="IPR039447">
    <property type="entry name" value="UreH-like_TM_dom"/>
</dbReference>
<dbReference type="Pfam" id="PF13386">
    <property type="entry name" value="DsbD_2"/>
    <property type="match status" value="1"/>
</dbReference>
<dbReference type="PANTHER" id="PTHR42208:SF1">
    <property type="entry name" value="HEAVY METAL TRANSPORTER"/>
    <property type="match status" value="1"/>
</dbReference>
<proteinExistence type="predicted"/>
<evidence type="ECO:0000313" key="4">
    <source>
        <dbReference type="Proteomes" id="UP000317169"/>
    </source>
</evidence>
<dbReference type="Proteomes" id="UP000317169">
    <property type="component" value="Unassembled WGS sequence"/>
</dbReference>
<dbReference type="OrthoDB" id="594443at2"/>
<keyword evidence="1" id="KW-0812">Transmembrane</keyword>
<reference evidence="3 4" key="1">
    <citation type="submission" date="2019-06" db="EMBL/GenBank/DDBJ databases">
        <title>Flavibacter putida gen. nov., sp. nov., a novel marine bacterium of the family Flavobacteriaceae isolated from coastal seawater.</title>
        <authorList>
            <person name="Feng X."/>
        </authorList>
    </citation>
    <scope>NUCLEOTIDE SEQUENCE [LARGE SCALE GENOMIC DNA]</scope>
    <source>
        <strain evidence="3 4">PLHSN227</strain>
    </source>
</reference>
<dbReference type="PANTHER" id="PTHR42208">
    <property type="entry name" value="HEAVY METAL TRANSPORTER-RELATED"/>
    <property type="match status" value="1"/>
</dbReference>
<feature type="transmembrane region" description="Helical" evidence="1">
    <location>
        <begin position="157"/>
        <end position="182"/>
    </location>
</feature>
<dbReference type="RefSeq" id="WP_141421889.1">
    <property type="nucleotide sequence ID" value="NZ_VIAR01000007.1"/>
</dbReference>
<feature type="transmembrane region" description="Helical" evidence="1">
    <location>
        <begin position="194"/>
        <end position="217"/>
    </location>
</feature>
<feature type="transmembrane region" description="Helical" evidence="1">
    <location>
        <begin position="6"/>
        <end position="29"/>
    </location>
</feature>
<evidence type="ECO:0000256" key="1">
    <source>
        <dbReference type="SAM" id="Phobius"/>
    </source>
</evidence>
<protein>
    <submittedName>
        <fullName evidence="3">Sulfite exporter TauE/SafE family protein</fullName>
    </submittedName>
</protein>
<keyword evidence="4" id="KW-1185">Reference proteome</keyword>
<name>A0A507ZR02_9FLAO</name>
<evidence type="ECO:0000259" key="2">
    <source>
        <dbReference type="Pfam" id="PF13386"/>
    </source>
</evidence>
<organism evidence="3 4">
    <name type="scientific">Haloflavibacter putidus</name>
    <dbReference type="NCBI Taxonomy" id="2576776"/>
    <lineage>
        <taxon>Bacteria</taxon>
        <taxon>Pseudomonadati</taxon>
        <taxon>Bacteroidota</taxon>
        <taxon>Flavobacteriia</taxon>
        <taxon>Flavobacteriales</taxon>
        <taxon>Flavobacteriaceae</taxon>
        <taxon>Haloflavibacter</taxon>
    </lineage>
</organism>
<dbReference type="EMBL" id="VIAR01000007">
    <property type="protein sequence ID" value="TQD38694.1"/>
    <property type="molecule type" value="Genomic_DNA"/>
</dbReference>
<feature type="transmembrane region" description="Helical" evidence="1">
    <location>
        <begin position="49"/>
        <end position="69"/>
    </location>
</feature>
<keyword evidence="1" id="KW-0472">Membrane</keyword>
<dbReference type="AlphaFoldDB" id="A0A507ZR02"/>
<accession>A0A507ZR02</accession>
<gene>
    <name evidence="3" type="ORF">FKR84_08585</name>
</gene>